<accession>A0A448ZS38</accession>
<keyword evidence="3" id="KW-1185">Reference proteome</keyword>
<proteinExistence type="predicted"/>
<feature type="region of interest" description="Disordered" evidence="1">
    <location>
        <begin position="37"/>
        <end position="70"/>
    </location>
</feature>
<dbReference type="EMBL" id="CAACVS010000669">
    <property type="protein sequence ID" value="VEU44826.1"/>
    <property type="molecule type" value="Genomic_DNA"/>
</dbReference>
<protein>
    <submittedName>
        <fullName evidence="2">Uncharacterized protein</fullName>
    </submittedName>
</protein>
<reference evidence="2 3" key="1">
    <citation type="submission" date="2019-01" db="EMBL/GenBank/DDBJ databases">
        <authorList>
            <person name="Ferrante I. M."/>
        </authorList>
    </citation>
    <scope>NUCLEOTIDE SEQUENCE [LARGE SCALE GENOMIC DNA]</scope>
    <source>
        <strain evidence="2 3">B856</strain>
    </source>
</reference>
<evidence type="ECO:0000256" key="1">
    <source>
        <dbReference type="SAM" id="MobiDB-lite"/>
    </source>
</evidence>
<evidence type="ECO:0000313" key="3">
    <source>
        <dbReference type="Proteomes" id="UP000291116"/>
    </source>
</evidence>
<evidence type="ECO:0000313" key="2">
    <source>
        <dbReference type="EMBL" id="VEU44826.1"/>
    </source>
</evidence>
<dbReference type="Proteomes" id="UP000291116">
    <property type="component" value="Unassembled WGS sequence"/>
</dbReference>
<sequence length="70" mass="7973">MAPSALAFLKKRTVPNPPFLKTSARLTSPYCWKKSLTSRQVQSSVRPPMKTWEPGSSSLFSERGPRRRPR</sequence>
<name>A0A448ZS38_9STRA</name>
<organism evidence="2 3">
    <name type="scientific">Pseudo-nitzschia multistriata</name>
    <dbReference type="NCBI Taxonomy" id="183589"/>
    <lineage>
        <taxon>Eukaryota</taxon>
        <taxon>Sar</taxon>
        <taxon>Stramenopiles</taxon>
        <taxon>Ochrophyta</taxon>
        <taxon>Bacillariophyta</taxon>
        <taxon>Bacillariophyceae</taxon>
        <taxon>Bacillariophycidae</taxon>
        <taxon>Bacillariales</taxon>
        <taxon>Bacillariaceae</taxon>
        <taxon>Pseudo-nitzschia</taxon>
    </lineage>
</organism>
<dbReference type="AlphaFoldDB" id="A0A448ZS38"/>
<gene>
    <name evidence="2" type="ORF">PSNMU_V1.4_AUG-EV-PASAV3_0119610</name>
</gene>